<dbReference type="NCBIfam" id="TIGR04126">
    <property type="entry name" value="PGF_CTERM"/>
    <property type="match status" value="1"/>
</dbReference>
<keyword evidence="1" id="KW-0732">Signal</keyword>
<comment type="caution">
    <text evidence="4">The sequence shown here is derived from an EMBL/GenBank/DDBJ whole genome shotgun (WGS) entry which is preliminary data.</text>
</comment>
<feature type="compositionally biased region" description="Low complexity" evidence="2">
    <location>
        <begin position="281"/>
        <end position="291"/>
    </location>
</feature>
<dbReference type="Pfam" id="PF18204">
    <property type="entry name" value="PGF-CTERM"/>
    <property type="match status" value="1"/>
</dbReference>
<keyword evidence="5" id="KW-1185">Reference proteome</keyword>
<dbReference type="Proteomes" id="UP001597139">
    <property type="component" value="Unassembled WGS sequence"/>
</dbReference>
<dbReference type="InterPro" id="IPR026371">
    <property type="entry name" value="PGF_CTERM"/>
</dbReference>
<reference evidence="4 5" key="1">
    <citation type="journal article" date="2019" name="Int. J. Syst. Evol. Microbiol.">
        <title>The Global Catalogue of Microorganisms (GCM) 10K type strain sequencing project: providing services to taxonomists for standard genome sequencing and annotation.</title>
        <authorList>
            <consortium name="The Broad Institute Genomics Platform"/>
            <consortium name="The Broad Institute Genome Sequencing Center for Infectious Disease"/>
            <person name="Wu L."/>
            <person name="Ma J."/>
        </authorList>
    </citation>
    <scope>NUCLEOTIDE SEQUENCE [LARGE SCALE GENOMIC DNA]</scope>
    <source>
        <strain evidence="4 5">CGMCC 1.12859</strain>
    </source>
</reference>
<evidence type="ECO:0000313" key="4">
    <source>
        <dbReference type="EMBL" id="MFD1566616.1"/>
    </source>
</evidence>
<feature type="domain" description="PGF-CTERM archaeal protein-sorting signal" evidence="3">
    <location>
        <begin position="304"/>
        <end position="324"/>
    </location>
</feature>
<accession>A0ABD6BNM5</accession>
<evidence type="ECO:0000313" key="5">
    <source>
        <dbReference type="Proteomes" id="UP001597139"/>
    </source>
</evidence>
<evidence type="ECO:0000256" key="1">
    <source>
        <dbReference type="ARBA" id="ARBA00022729"/>
    </source>
</evidence>
<dbReference type="GO" id="GO:0005886">
    <property type="term" value="C:plasma membrane"/>
    <property type="evidence" value="ECO:0007669"/>
    <property type="project" value="UniProtKB-SubCell"/>
</dbReference>
<name>A0ABD6BNM5_9EURY</name>
<feature type="region of interest" description="Disordered" evidence="2">
    <location>
        <begin position="280"/>
        <end position="303"/>
    </location>
</feature>
<proteinExistence type="predicted"/>
<dbReference type="RefSeq" id="WP_267645912.1">
    <property type="nucleotide sequence ID" value="NZ_JANHGR010000001.1"/>
</dbReference>
<gene>
    <name evidence="4" type="ORF">ACFSAU_03845</name>
</gene>
<organism evidence="4 5">
    <name type="scientific">Halolamina litorea</name>
    <dbReference type="NCBI Taxonomy" id="1515593"/>
    <lineage>
        <taxon>Archaea</taxon>
        <taxon>Methanobacteriati</taxon>
        <taxon>Methanobacteriota</taxon>
        <taxon>Stenosarchaea group</taxon>
        <taxon>Halobacteria</taxon>
        <taxon>Halobacteriales</taxon>
        <taxon>Haloferacaceae</taxon>
    </lineage>
</organism>
<dbReference type="GO" id="GO:0030115">
    <property type="term" value="C:S-layer"/>
    <property type="evidence" value="ECO:0007669"/>
    <property type="project" value="UniProtKB-SubCell"/>
</dbReference>
<evidence type="ECO:0000256" key="2">
    <source>
        <dbReference type="SAM" id="MobiDB-lite"/>
    </source>
</evidence>
<sequence>MNTRYTALSITLVLLVAAVAPATAAAAPVSEDAVGDLTVTAAPASTAASAAAESTTRADGSDSIIAASDVAIIRLNASGIPAEADGDGTLVGDEVTVELTQTAASVDENASAKTLDVSADTEGVAVNATEDAVYVALDLQTTAFQQGNGTATAAAGDSFTAVTTVTDSVTDGENYTQQTRFGVVEPKVRFTDDVSEAVAGEVFNFEVATTLAPGTSLTFSLTSGHDAETGAATNVQTTVDENSRATAQFSFFTYEANEEYSITVAADGVELGNTWTGTTVAPATPENATADATEEPTETSTSAPGFGVVAALLAIVGAGALARRE</sequence>
<dbReference type="AlphaFoldDB" id="A0ABD6BNM5"/>
<evidence type="ECO:0000259" key="3">
    <source>
        <dbReference type="Pfam" id="PF18204"/>
    </source>
</evidence>
<dbReference type="EMBL" id="JBHUCZ010000001">
    <property type="protein sequence ID" value="MFD1566616.1"/>
    <property type="molecule type" value="Genomic_DNA"/>
</dbReference>
<protein>
    <submittedName>
        <fullName evidence="4">PGF-CTERM sorting domain-containing protein</fullName>
    </submittedName>
</protein>